<comment type="caution">
    <text evidence="2">The sequence shown here is derived from an EMBL/GenBank/DDBJ whole genome shotgun (WGS) entry which is preliminary data.</text>
</comment>
<proteinExistence type="predicted"/>
<reference evidence="2" key="1">
    <citation type="submission" date="2023-06" db="EMBL/GenBank/DDBJ databases">
        <title>Genome-scale phylogeny and comparative genomics of the fungal order Sordariales.</title>
        <authorList>
            <consortium name="Lawrence Berkeley National Laboratory"/>
            <person name="Hensen N."/>
            <person name="Bonometti L."/>
            <person name="Westerberg I."/>
            <person name="Brannstrom I.O."/>
            <person name="Guillou S."/>
            <person name="Cros-Aarteil S."/>
            <person name="Calhoun S."/>
            <person name="Haridas S."/>
            <person name="Kuo A."/>
            <person name="Mondo S."/>
            <person name="Pangilinan J."/>
            <person name="Riley R."/>
            <person name="Labutti K."/>
            <person name="Andreopoulos B."/>
            <person name="Lipzen A."/>
            <person name="Chen C."/>
            <person name="Yanf M."/>
            <person name="Daum C."/>
            <person name="Ng V."/>
            <person name="Clum A."/>
            <person name="Steindorff A."/>
            <person name="Ohm R."/>
            <person name="Martin F."/>
            <person name="Silar P."/>
            <person name="Natvig D."/>
            <person name="Lalanne C."/>
            <person name="Gautier V."/>
            <person name="Ament-Velasquez S.L."/>
            <person name="Kruys A."/>
            <person name="Hutchinson M.I."/>
            <person name="Powell A.J."/>
            <person name="Barry K."/>
            <person name="Miller A.N."/>
            <person name="Grigoriev I.V."/>
            <person name="Debuchy R."/>
            <person name="Gladieux P."/>
            <person name="Thoren M.H."/>
            <person name="Johannesson H."/>
        </authorList>
    </citation>
    <scope>NUCLEOTIDE SEQUENCE</scope>
    <source>
        <strain evidence="2">PSN4</strain>
    </source>
</reference>
<feature type="compositionally biased region" description="Polar residues" evidence="1">
    <location>
        <begin position="238"/>
        <end position="249"/>
    </location>
</feature>
<evidence type="ECO:0000313" key="2">
    <source>
        <dbReference type="EMBL" id="KAK1760927.1"/>
    </source>
</evidence>
<dbReference type="AlphaFoldDB" id="A0AAJ0BQ44"/>
<accession>A0AAJ0BQ44</accession>
<protein>
    <submittedName>
        <fullName evidence="2">Uncharacterized protein</fullName>
    </submittedName>
</protein>
<dbReference type="Proteomes" id="UP001239445">
    <property type="component" value="Unassembled WGS sequence"/>
</dbReference>
<feature type="region of interest" description="Disordered" evidence="1">
    <location>
        <begin position="1"/>
        <end position="82"/>
    </location>
</feature>
<organism evidence="2 3">
    <name type="scientific">Echria macrotheca</name>
    <dbReference type="NCBI Taxonomy" id="438768"/>
    <lineage>
        <taxon>Eukaryota</taxon>
        <taxon>Fungi</taxon>
        <taxon>Dikarya</taxon>
        <taxon>Ascomycota</taxon>
        <taxon>Pezizomycotina</taxon>
        <taxon>Sordariomycetes</taxon>
        <taxon>Sordariomycetidae</taxon>
        <taxon>Sordariales</taxon>
        <taxon>Schizotheciaceae</taxon>
        <taxon>Echria</taxon>
    </lineage>
</organism>
<evidence type="ECO:0000313" key="3">
    <source>
        <dbReference type="Proteomes" id="UP001239445"/>
    </source>
</evidence>
<dbReference type="EMBL" id="MU839827">
    <property type="protein sequence ID" value="KAK1760927.1"/>
    <property type="molecule type" value="Genomic_DNA"/>
</dbReference>
<feature type="compositionally biased region" description="Basic and acidic residues" evidence="1">
    <location>
        <begin position="259"/>
        <end position="271"/>
    </location>
</feature>
<feature type="compositionally biased region" description="Low complexity" evidence="1">
    <location>
        <begin position="27"/>
        <end position="39"/>
    </location>
</feature>
<name>A0AAJ0BQ44_9PEZI</name>
<gene>
    <name evidence="2" type="ORF">QBC47DRAFT_428288</name>
</gene>
<keyword evidence="3" id="KW-1185">Reference proteome</keyword>
<evidence type="ECO:0000256" key="1">
    <source>
        <dbReference type="SAM" id="MobiDB-lite"/>
    </source>
</evidence>
<sequence length="288" mass="32332">MAKRRKARVGKIQTRTQFTSRRVDNASSDIDMLDIDSSSTPPNPSRRKGNNPKRNTAGNNNTKSPAPTTPRIGPRTQQPKAPLKFNTYHPGAETFNSHCPACAVTHRLNYGLRTTLDTLFRRFHDALDRWADDVGVGSGRSIDPMEWQAEMTTLVLERERERRPSEMRRMLEGMMFGGGSGPCHPLPLPDVRREELEEVVVVSQSQARLSVLPMPVPVAQSRAGDFLPLTDPGLAPTTMGTTLPENGQRQPRRRSVCRKGSERNERREGVKWGRSSSSPYRGRKYSLM</sequence>
<feature type="compositionally biased region" description="Polar residues" evidence="1">
    <location>
        <begin position="52"/>
        <end position="66"/>
    </location>
</feature>
<feature type="region of interest" description="Disordered" evidence="1">
    <location>
        <begin position="230"/>
        <end position="288"/>
    </location>
</feature>